<dbReference type="Gene3D" id="2.60.120.10">
    <property type="entry name" value="Jelly Rolls"/>
    <property type="match status" value="1"/>
</dbReference>
<evidence type="ECO:0000313" key="7">
    <source>
        <dbReference type="EMBL" id="MDP9826817.1"/>
    </source>
</evidence>
<dbReference type="InterPro" id="IPR036890">
    <property type="entry name" value="HATPase_C_sf"/>
</dbReference>
<dbReference type="GO" id="GO:0016301">
    <property type="term" value="F:kinase activity"/>
    <property type="evidence" value="ECO:0007669"/>
    <property type="project" value="UniProtKB-KW"/>
</dbReference>
<dbReference type="PRINTS" id="PR00344">
    <property type="entry name" value="BCTRLSENSOR"/>
</dbReference>
<dbReference type="PANTHER" id="PTHR43065">
    <property type="entry name" value="SENSOR HISTIDINE KINASE"/>
    <property type="match status" value="1"/>
</dbReference>
<dbReference type="InterPro" id="IPR014710">
    <property type="entry name" value="RmlC-like_jellyroll"/>
</dbReference>
<reference evidence="7 8" key="1">
    <citation type="submission" date="2023-07" db="EMBL/GenBank/DDBJ databases">
        <title>Sequencing the genomes of 1000 actinobacteria strains.</title>
        <authorList>
            <person name="Klenk H.-P."/>
        </authorList>
    </citation>
    <scope>NUCLEOTIDE SEQUENCE [LARGE SCALE GENOMIC DNA]</scope>
    <source>
        <strain evidence="7 8">DSM 44388</strain>
    </source>
</reference>
<dbReference type="EMBL" id="JAUSQZ010000001">
    <property type="protein sequence ID" value="MDP9826817.1"/>
    <property type="molecule type" value="Genomic_DNA"/>
</dbReference>
<feature type="domain" description="Histidine kinase" evidence="6">
    <location>
        <begin position="302"/>
        <end position="485"/>
    </location>
</feature>
<evidence type="ECO:0000256" key="4">
    <source>
        <dbReference type="ARBA" id="ARBA00023012"/>
    </source>
</evidence>
<comment type="caution">
    <text evidence="7">The sequence shown here is derived from an EMBL/GenBank/DDBJ whole genome shotgun (WGS) entry which is preliminary data.</text>
</comment>
<dbReference type="Gene3D" id="1.10.287.130">
    <property type="match status" value="1"/>
</dbReference>
<keyword evidence="4" id="KW-0902">Two-component regulatory system</keyword>
<keyword evidence="3 7" id="KW-0808">Transferase</keyword>
<evidence type="ECO:0000256" key="3">
    <source>
        <dbReference type="ARBA" id="ARBA00022777"/>
    </source>
</evidence>
<evidence type="ECO:0000313" key="8">
    <source>
        <dbReference type="Proteomes" id="UP001235712"/>
    </source>
</evidence>
<proteinExistence type="predicted"/>
<evidence type="ECO:0000256" key="1">
    <source>
        <dbReference type="ARBA" id="ARBA00000085"/>
    </source>
</evidence>
<dbReference type="InterPro" id="IPR000595">
    <property type="entry name" value="cNMP-bd_dom"/>
</dbReference>
<dbReference type="PROSITE" id="PS50042">
    <property type="entry name" value="CNMP_BINDING_3"/>
    <property type="match status" value="1"/>
</dbReference>
<protein>
    <recommendedName>
        <fullName evidence="2">histidine kinase</fullName>
        <ecNumber evidence="2">2.7.13.3</ecNumber>
    </recommendedName>
</protein>
<comment type="catalytic activity">
    <reaction evidence="1">
        <text>ATP + protein L-histidine = ADP + protein N-phospho-L-histidine.</text>
        <dbReference type="EC" id="2.7.13.3"/>
    </reaction>
</comment>
<dbReference type="InterPro" id="IPR003594">
    <property type="entry name" value="HATPase_dom"/>
</dbReference>
<evidence type="ECO:0000256" key="2">
    <source>
        <dbReference type="ARBA" id="ARBA00012438"/>
    </source>
</evidence>
<dbReference type="InterPro" id="IPR005467">
    <property type="entry name" value="His_kinase_dom"/>
</dbReference>
<dbReference type="SMART" id="SM00387">
    <property type="entry name" value="HATPase_c"/>
    <property type="match status" value="1"/>
</dbReference>
<dbReference type="PROSITE" id="PS50109">
    <property type="entry name" value="HIS_KIN"/>
    <property type="match status" value="1"/>
</dbReference>
<feature type="domain" description="Cyclic nucleotide-binding" evidence="5">
    <location>
        <begin position="18"/>
        <end position="120"/>
    </location>
</feature>
<accession>A0ABT9P2V1</accession>
<evidence type="ECO:0000259" key="6">
    <source>
        <dbReference type="PROSITE" id="PS50109"/>
    </source>
</evidence>
<dbReference type="Proteomes" id="UP001235712">
    <property type="component" value="Unassembled WGS sequence"/>
</dbReference>
<organism evidence="7 8">
    <name type="scientific">Kineosporia succinea</name>
    <dbReference type="NCBI Taxonomy" id="84632"/>
    <lineage>
        <taxon>Bacteria</taxon>
        <taxon>Bacillati</taxon>
        <taxon>Actinomycetota</taxon>
        <taxon>Actinomycetes</taxon>
        <taxon>Kineosporiales</taxon>
        <taxon>Kineosporiaceae</taxon>
        <taxon>Kineosporia</taxon>
    </lineage>
</organism>
<dbReference type="PANTHER" id="PTHR43065:SF48">
    <property type="entry name" value="HISTIDINE KINASE"/>
    <property type="match status" value="1"/>
</dbReference>
<dbReference type="SUPFAM" id="SSF51206">
    <property type="entry name" value="cAMP-binding domain-like"/>
    <property type="match status" value="1"/>
</dbReference>
<dbReference type="Gene3D" id="3.30.565.10">
    <property type="entry name" value="Histidine kinase-like ATPase, C-terminal domain"/>
    <property type="match status" value="1"/>
</dbReference>
<gene>
    <name evidence="7" type="ORF">J2S57_002566</name>
</gene>
<dbReference type="InterPro" id="IPR018490">
    <property type="entry name" value="cNMP-bd_dom_sf"/>
</dbReference>
<keyword evidence="8" id="KW-1185">Reference proteome</keyword>
<dbReference type="Pfam" id="PF02518">
    <property type="entry name" value="HATPase_c"/>
    <property type="match status" value="1"/>
</dbReference>
<dbReference type="SUPFAM" id="SSF55874">
    <property type="entry name" value="ATPase domain of HSP90 chaperone/DNA topoisomerase II/histidine kinase"/>
    <property type="match status" value="1"/>
</dbReference>
<dbReference type="RefSeq" id="WP_307242037.1">
    <property type="nucleotide sequence ID" value="NZ_JAUSQZ010000001.1"/>
</dbReference>
<dbReference type="CDD" id="cd00038">
    <property type="entry name" value="CAP_ED"/>
    <property type="match status" value="1"/>
</dbReference>
<keyword evidence="3 7" id="KW-0418">Kinase</keyword>
<sequence length="495" mass="54573">MEQPMERLTPAELSRFFLFEKLNDDQLRWMSENGEVVRYPAGATVYSADEPATCFYMLVEGRQAMLKQVGDHEVEVSRSDRPGVYSGATWAWLTSAREATKSPFYGGSLRTLDESVFLRIPGEELAEVLKEWFPMAIHLLDGLFTGMRTSDAVVGQRERLTALGRLTAGLTHELNNPASAAVRATATLRERVAAMRGKLKHLASGKVDPDTLVKLAGLQEDAIEQSAKATSGKTKHLTPLAANDLEDEFSDWCDDHGVSAGWHLAPIWVAAGLDLEWLEGMADEIPPAHLEAGLKWITYALESEQLMAEIEDATDRIATLITAAKQYSQMDRAEYQQIDIHEGINSTLVMLGAKVRAGITLEKHYDKTLPAIPAYPAELNQVWTNLLDNAIHAMHDRPTRKLSISTGCEGEFVLVTVSDTGPGMTPEVQRRIFEPFFTTKPIGQGTGLGLDIVWRIVVNRHGGDIRVTSTPGEGTTFEVRLPLNAPRPAEIADQS</sequence>
<dbReference type="InterPro" id="IPR004358">
    <property type="entry name" value="Sig_transdc_His_kin-like_C"/>
</dbReference>
<name>A0ABT9P2V1_9ACTN</name>
<dbReference type="EC" id="2.7.13.3" evidence="2"/>
<evidence type="ECO:0000259" key="5">
    <source>
        <dbReference type="PROSITE" id="PS50042"/>
    </source>
</evidence>